<protein>
    <submittedName>
        <fullName evidence="4">WD40-repeat-containing domain protein</fullName>
    </submittedName>
</protein>
<dbReference type="Gene3D" id="2.130.10.10">
    <property type="entry name" value="YVTN repeat-like/Quinoprotein amine dehydrogenase"/>
    <property type="match status" value="1"/>
</dbReference>
<name>A0AAD7KBT7_9AGAR</name>
<dbReference type="PANTHER" id="PTHR47232">
    <property type="entry name" value="TRANSDUCIN FAMILY PROTEIN / WD-40 REPEAT FAMILY PROTEIN"/>
    <property type="match status" value="1"/>
</dbReference>
<dbReference type="InterPro" id="IPR020472">
    <property type="entry name" value="WD40_PAC1"/>
</dbReference>
<dbReference type="InterPro" id="IPR036322">
    <property type="entry name" value="WD40_repeat_dom_sf"/>
</dbReference>
<dbReference type="PROSITE" id="PS00678">
    <property type="entry name" value="WD_REPEATS_1"/>
    <property type="match status" value="1"/>
</dbReference>
<dbReference type="InterPro" id="IPR001680">
    <property type="entry name" value="WD40_rpt"/>
</dbReference>
<dbReference type="InterPro" id="IPR019775">
    <property type="entry name" value="WD40_repeat_CS"/>
</dbReference>
<evidence type="ECO:0000256" key="1">
    <source>
        <dbReference type="ARBA" id="ARBA00022574"/>
    </source>
</evidence>
<evidence type="ECO:0000313" key="5">
    <source>
        <dbReference type="Proteomes" id="UP001215598"/>
    </source>
</evidence>
<dbReference type="Pfam" id="PF00400">
    <property type="entry name" value="WD40"/>
    <property type="match status" value="1"/>
</dbReference>
<organism evidence="4 5">
    <name type="scientific">Mycena metata</name>
    <dbReference type="NCBI Taxonomy" id="1033252"/>
    <lineage>
        <taxon>Eukaryota</taxon>
        <taxon>Fungi</taxon>
        <taxon>Dikarya</taxon>
        <taxon>Basidiomycota</taxon>
        <taxon>Agaricomycotina</taxon>
        <taxon>Agaricomycetes</taxon>
        <taxon>Agaricomycetidae</taxon>
        <taxon>Agaricales</taxon>
        <taxon>Marasmiineae</taxon>
        <taxon>Mycenaceae</taxon>
        <taxon>Mycena</taxon>
    </lineage>
</organism>
<proteinExistence type="predicted"/>
<reference evidence="4" key="1">
    <citation type="submission" date="2023-03" db="EMBL/GenBank/DDBJ databases">
        <title>Massive genome expansion in bonnet fungi (Mycena s.s.) driven by repeated elements and novel gene families across ecological guilds.</title>
        <authorList>
            <consortium name="Lawrence Berkeley National Laboratory"/>
            <person name="Harder C.B."/>
            <person name="Miyauchi S."/>
            <person name="Viragh M."/>
            <person name="Kuo A."/>
            <person name="Thoen E."/>
            <person name="Andreopoulos B."/>
            <person name="Lu D."/>
            <person name="Skrede I."/>
            <person name="Drula E."/>
            <person name="Henrissat B."/>
            <person name="Morin E."/>
            <person name="Kohler A."/>
            <person name="Barry K."/>
            <person name="LaButti K."/>
            <person name="Morin E."/>
            <person name="Salamov A."/>
            <person name="Lipzen A."/>
            <person name="Mereny Z."/>
            <person name="Hegedus B."/>
            <person name="Baldrian P."/>
            <person name="Stursova M."/>
            <person name="Weitz H."/>
            <person name="Taylor A."/>
            <person name="Grigoriev I.V."/>
            <person name="Nagy L.G."/>
            <person name="Martin F."/>
            <person name="Kauserud H."/>
        </authorList>
    </citation>
    <scope>NUCLEOTIDE SEQUENCE</scope>
    <source>
        <strain evidence="4">CBHHK182m</strain>
    </source>
</reference>
<dbReference type="PRINTS" id="PR00320">
    <property type="entry name" value="GPROTEINBRPT"/>
</dbReference>
<dbReference type="SMART" id="SM00320">
    <property type="entry name" value="WD40"/>
    <property type="match status" value="2"/>
</dbReference>
<dbReference type="PANTHER" id="PTHR47232:SF1">
    <property type="entry name" value="TRANSDUCIN FAMILY PROTEIN _ WD-40 REPEAT FAMILY PROTEIN"/>
    <property type="match status" value="1"/>
</dbReference>
<evidence type="ECO:0000313" key="4">
    <source>
        <dbReference type="EMBL" id="KAJ7781429.1"/>
    </source>
</evidence>
<accession>A0AAD7KBT7</accession>
<dbReference type="SUPFAM" id="SSF50978">
    <property type="entry name" value="WD40 repeat-like"/>
    <property type="match status" value="1"/>
</dbReference>
<keyword evidence="5" id="KW-1185">Reference proteome</keyword>
<evidence type="ECO:0000256" key="2">
    <source>
        <dbReference type="ARBA" id="ARBA00022737"/>
    </source>
</evidence>
<sequence>MFASGGYDHCVHLWSVKADLSSASPTTLSIKHNSQIQSLLAIHDSSHKLVSAGADCSVNIWDLSSERVVHSLKTSNSVYHAHPTTSPFCTLLEVSHCDSQFELRDHRLIPTVPVQRFGYVTLQFHGRYMKGTLFSNCFASGDRGGRVRVWDLRNIEKPCAQIECFDGQKIAHVVSHSSRLLACSENSQIRSIKYDQAI</sequence>
<dbReference type="Proteomes" id="UP001215598">
    <property type="component" value="Unassembled WGS sequence"/>
</dbReference>
<dbReference type="AlphaFoldDB" id="A0AAD7KBT7"/>
<gene>
    <name evidence="4" type="ORF">B0H16DRAFT_1298834</name>
</gene>
<evidence type="ECO:0000256" key="3">
    <source>
        <dbReference type="PROSITE-ProRule" id="PRU00221"/>
    </source>
</evidence>
<dbReference type="InterPro" id="IPR015943">
    <property type="entry name" value="WD40/YVTN_repeat-like_dom_sf"/>
</dbReference>
<feature type="repeat" description="WD" evidence="3">
    <location>
        <begin position="29"/>
        <end position="71"/>
    </location>
</feature>
<dbReference type="EMBL" id="JARKIB010000004">
    <property type="protein sequence ID" value="KAJ7781429.1"/>
    <property type="molecule type" value="Genomic_DNA"/>
</dbReference>
<dbReference type="PROSITE" id="PS50082">
    <property type="entry name" value="WD_REPEATS_2"/>
    <property type="match status" value="1"/>
</dbReference>
<keyword evidence="2" id="KW-0677">Repeat</keyword>
<keyword evidence="1 3" id="KW-0853">WD repeat</keyword>
<comment type="caution">
    <text evidence="4">The sequence shown here is derived from an EMBL/GenBank/DDBJ whole genome shotgun (WGS) entry which is preliminary data.</text>
</comment>